<keyword evidence="3" id="KW-1185">Reference proteome</keyword>
<dbReference type="PANTHER" id="PTHR34293">
    <property type="entry name" value="HTH-TYPE TRANSCRIPTIONAL REGULATOR TRMBL2"/>
    <property type="match status" value="1"/>
</dbReference>
<dbReference type="SUPFAM" id="SSF46785">
    <property type="entry name" value="Winged helix' DNA-binding domain"/>
    <property type="match status" value="1"/>
</dbReference>
<dbReference type="Proteomes" id="UP001500393">
    <property type="component" value="Unassembled WGS sequence"/>
</dbReference>
<sequence>MLEALGVDGISERVYRALLAHPGSSISALATAAGVSPARVRASLDRLQSARLVQRLPDGSAEFTVTPPDVAITALVNERQHTLDNARLAIPPLLMEYRAASARADPSALIEVQSGPTIAAERFRELQATATQELLGFDRMTAHEESGKPEVEAEAPMLERGVRCRAIYETAALTSPSRLPYIRQLVSLGEQAKVTDTLPFKMIIADRKVAMLPLVADGPRTDSLLIVYPSTLLDGLIDLFETYWHRGAPIRALLAQASPVEGLSQEELEVLELLHTGLKDEAIARQLGVSIRTARRRVTSLLNALGVGTRFQAGAEATRRGLI</sequence>
<gene>
    <name evidence="2" type="ORF">GCM10009789_40580</name>
</gene>
<dbReference type="InterPro" id="IPR000792">
    <property type="entry name" value="Tscrpt_reg_LuxR_C"/>
</dbReference>
<feature type="domain" description="HTH luxR-type" evidence="1">
    <location>
        <begin position="256"/>
        <end position="321"/>
    </location>
</feature>
<name>A0ABN2DPI1_9ACTN</name>
<accession>A0ABN2DPI1</accession>
<protein>
    <submittedName>
        <fullName evidence="2">Helix-turn-helix domain-containing protein</fullName>
    </submittedName>
</protein>
<comment type="caution">
    <text evidence="2">The sequence shown here is derived from an EMBL/GenBank/DDBJ whole genome shotgun (WGS) entry which is preliminary data.</text>
</comment>
<dbReference type="Pfam" id="PF13412">
    <property type="entry name" value="HTH_24"/>
    <property type="match status" value="1"/>
</dbReference>
<dbReference type="Gene3D" id="1.10.10.10">
    <property type="entry name" value="Winged helix-like DNA-binding domain superfamily/Winged helix DNA-binding domain"/>
    <property type="match status" value="2"/>
</dbReference>
<dbReference type="EMBL" id="BAAAOS010000022">
    <property type="protein sequence ID" value="GAA1582663.1"/>
    <property type="molecule type" value="Genomic_DNA"/>
</dbReference>
<dbReference type="PROSITE" id="PS50043">
    <property type="entry name" value="HTH_LUXR_2"/>
    <property type="match status" value="1"/>
</dbReference>
<dbReference type="SMART" id="SM00421">
    <property type="entry name" value="HTH_LUXR"/>
    <property type="match status" value="1"/>
</dbReference>
<evidence type="ECO:0000313" key="3">
    <source>
        <dbReference type="Proteomes" id="UP001500393"/>
    </source>
</evidence>
<dbReference type="InterPro" id="IPR036388">
    <property type="entry name" value="WH-like_DNA-bd_sf"/>
</dbReference>
<organism evidence="2 3">
    <name type="scientific">Kribbella sancticallisti</name>
    <dbReference type="NCBI Taxonomy" id="460087"/>
    <lineage>
        <taxon>Bacteria</taxon>
        <taxon>Bacillati</taxon>
        <taxon>Actinomycetota</taxon>
        <taxon>Actinomycetes</taxon>
        <taxon>Propionibacteriales</taxon>
        <taxon>Kribbellaceae</taxon>
        <taxon>Kribbella</taxon>
    </lineage>
</organism>
<dbReference type="Pfam" id="PF00196">
    <property type="entry name" value="GerE"/>
    <property type="match status" value="1"/>
</dbReference>
<evidence type="ECO:0000313" key="2">
    <source>
        <dbReference type="EMBL" id="GAA1582663.1"/>
    </source>
</evidence>
<dbReference type="InterPro" id="IPR016032">
    <property type="entry name" value="Sig_transdc_resp-reg_C-effctor"/>
</dbReference>
<dbReference type="PANTHER" id="PTHR34293:SF1">
    <property type="entry name" value="HTH-TYPE TRANSCRIPTIONAL REGULATOR TRMBL2"/>
    <property type="match status" value="1"/>
</dbReference>
<reference evidence="2 3" key="1">
    <citation type="journal article" date="2019" name="Int. J. Syst. Evol. Microbiol.">
        <title>The Global Catalogue of Microorganisms (GCM) 10K type strain sequencing project: providing services to taxonomists for standard genome sequencing and annotation.</title>
        <authorList>
            <consortium name="The Broad Institute Genomics Platform"/>
            <consortium name="The Broad Institute Genome Sequencing Center for Infectious Disease"/>
            <person name="Wu L."/>
            <person name="Ma J."/>
        </authorList>
    </citation>
    <scope>NUCLEOTIDE SEQUENCE [LARGE SCALE GENOMIC DNA]</scope>
    <source>
        <strain evidence="2 3">JCM 14969</strain>
    </source>
</reference>
<dbReference type="InterPro" id="IPR051797">
    <property type="entry name" value="TrmB-like"/>
</dbReference>
<dbReference type="InterPro" id="IPR036390">
    <property type="entry name" value="WH_DNA-bd_sf"/>
</dbReference>
<evidence type="ECO:0000259" key="1">
    <source>
        <dbReference type="PROSITE" id="PS50043"/>
    </source>
</evidence>
<dbReference type="RefSeq" id="WP_344216097.1">
    <property type="nucleotide sequence ID" value="NZ_BAAAOS010000022.1"/>
</dbReference>
<proteinExistence type="predicted"/>
<dbReference type="SUPFAM" id="SSF46894">
    <property type="entry name" value="C-terminal effector domain of the bipartite response regulators"/>
    <property type="match status" value="1"/>
</dbReference>